<dbReference type="EMBL" id="ML120864">
    <property type="protein sequence ID" value="RPA88527.1"/>
    <property type="molecule type" value="Genomic_DNA"/>
</dbReference>
<evidence type="ECO:0000313" key="1">
    <source>
        <dbReference type="EMBL" id="RPA88527.1"/>
    </source>
</evidence>
<sequence length="61" mass="7131">MFNRLFIPHPLVCIQGLTLLVRLIRAIASPLSYRKSRVTPRGHKFYWIGHNQMTKTIPLKT</sequence>
<dbReference type="EMBL" id="ML120863">
    <property type="protein sequence ID" value="RPA88531.1"/>
    <property type="molecule type" value="Genomic_DNA"/>
</dbReference>
<dbReference type="Proteomes" id="UP000276215">
    <property type="component" value="Unassembled WGS sequence"/>
</dbReference>
<protein>
    <submittedName>
        <fullName evidence="1">Uncharacterized protein</fullName>
    </submittedName>
</protein>
<keyword evidence="3" id="KW-1185">Reference proteome</keyword>
<name>A0A3N4IT41_9PEZI</name>
<reference evidence="1 3" key="1">
    <citation type="journal article" date="2018" name="Nat. Ecol. Evol.">
        <title>Pezizomycetes genomes reveal the molecular basis of ectomycorrhizal truffle lifestyle.</title>
        <authorList>
            <person name="Murat C."/>
            <person name="Payen T."/>
            <person name="Noel B."/>
            <person name="Kuo A."/>
            <person name="Morin E."/>
            <person name="Chen J."/>
            <person name="Kohler A."/>
            <person name="Krizsan K."/>
            <person name="Balestrini R."/>
            <person name="Da Silva C."/>
            <person name="Montanini B."/>
            <person name="Hainaut M."/>
            <person name="Levati E."/>
            <person name="Barry K.W."/>
            <person name="Belfiori B."/>
            <person name="Cichocki N."/>
            <person name="Clum A."/>
            <person name="Dockter R.B."/>
            <person name="Fauchery L."/>
            <person name="Guy J."/>
            <person name="Iotti M."/>
            <person name="Le Tacon F."/>
            <person name="Lindquist E.A."/>
            <person name="Lipzen A."/>
            <person name="Malagnac F."/>
            <person name="Mello A."/>
            <person name="Molinier V."/>
            <person name="Miyauchi S."/>
            <person name="Poulain J."/>
            <person name="Riccioni C."/>
            <person name="Rubini A."/>
            <person name="Sitrit Y."/>
            <person name="Splivallo R."/>
            <person name="Traeger S."/>
            <person name="Wang M."/>
            <person name="Zifcakova L."/>
            <person name="Wipf D."/>
            <person name="Zambonelli A."/>
            <person name="Paolocci F."/>
            <person name="Nowrousian M."/>
            <person name="Ottonello S."/>
            <person name="Baldrian P."/>
            <person name="Spatafora J.W."/>
            <person name="Henrissat B."/>
            <person name="Nagy L.G."/>
            <person name="Aury J.M."/>
            <person name="Wincker P."/>
            <person name="Grigoriev I.V."/>
            <person name="Bonfante P."/>
            <person name="Martin F.M."/>
        </authorList>
    </citation>
    <scope>NUCLEOTIDE SEQUENCE [LARGE SCALE GENOMIC DNA]</scope>
    <source>
        <strain evidence="1 3">120613-1</strain>
    </source>
</reference>
<evidence type="ECO:0000313" key="3">
    <source>
        <dbReference type="Proteomes" id="UP000276215"/>
    </source>
</evidence>
<proteinExistence type="predicted"/>
<dbReference type="AlphaFoldDB" id="A0A3N4IT41"/>
<gene>
    <name evidence="2" type="ORF">L873DRAFT_1096634</name>
    <name evidence="1" type="ORF">L873DRAFT_1096681</name>
</gene>
<accession>A0A3N4IT41</accession>
<organism evidence="1 3">
    <name type="scientific">Choiromyces venosus 120613-1</name>
    <dbReference type="NCBI Taxonomy" id="1336337"/>
    <lineage>
        <taxon>Eukaryota</taxon>
        <taxon>Fungi</taxon>
        <taxon>Dikarya</taxon>
        <taxon>Ascomycota</taxon>
        <taxon>Pezizomycotina</taxon>
        <taxon>Pezizomycetes</taxon>
        <taxon>Pezizales</taxon>
        <taxon>Tuberaceae</taxon>
        <taxon>Choiromyces</taxon>
    </lineage>
</organism>
<evidence type="ECO:0000313" key="2">
    <source>
        <dbReference type="EMBL" id="RPA88531.1"/>
    </source>
</evidence>